<dbReference type="AlphaFoldDB" id="A0A6L8KA32"/>
<evidence type="ECO:0000259" key="2">
    <source>
        <dbReference type="Pfam" id="PF07969"/>
    </source>
</evidence>
<evidence type="ECO:0000313" key="3">
    <source>
        <dbReference type="EMBL" id="MYM24226.1"/>
    </source>
</evidence>
<comment type="caution">
    <text evidence="3">The sequence shown here is derived from an EMBL/GenBank/DDBJ whole genome shotgun (WGS) entry which is preliminary data.</text>
</comment>
<feature type="signal peptide" evidence="1">
    <location>
        <begin position="1"/>
        <end position="21"/>
    </location>
</feature>
<gene>
    <name evidence="3" type="ORF">GTP46_16385</name>
</gene>
<dbReference type="SUPFAM" id="SSF51338">
    <property type="entry name" value="Composite domain of metallo-dependent hydrolases"/>
    <property type="match status" value="1"/>
</dbReference>
<dbReference type="Gene3D" id="3.10.310.70">
    <property type="match status" value="1"/>
</dbReference>
<organism evidence="3 4">
    <name type="scientific">Duganella flavida</name>
    <dbReference type="NCBI Taxonomy" id="2692175"/>
    <lineage>
        <taxon>Bacteria</taxon>
        <taxon>Pseudomonadati</taxon>
        <taxon>Pseudomonadota</taxon>
        <taxon>Betaproteobacteria</taxon>
        <taxon>Burkholderiales</taxon>
        <taxon>Oxalobacteraceae</taxon>
        <taxon>Telluria group</taxon>
        <taxon>Duganella</taxon>
    </lineage>
</organism>
<dbReference type="InterPro" id="IPR032466">
    <property type="entry name" value="Metal_Hydrolase"/>
</dbReference>
<dbReference type="Pfam" id="PF07969">
    <property type="entry name" value="Amidohydro_3"/>
    <property type="match status" value="1"/>
</dbReference>
<evidence type="ECO:0000256" key="1">
    <source>
        <dbReference type="SAM" id="SignalP"/>
    </source>
</evidence>
<keyword evidence="1" id="KW-0732">Signal</keyword>
<dbReference type="SUPFAM" id="SSF51556">
    <property type="entry name" value="Metallo-dependent hydrolases"/>
    <property type="match status" value="1"/>
</dbReference>
<dbReference type="CDD" id="cd01300">
    <property type="entry name" value="YtcJ_like"/>
    <property type="match status" value="1"/>
</dbReference>
<dbReference type="InterPro" id="IPR033932">
    <property type="entry name" value="YtcJ-like"/>
</dbReference>
<dbReference type="InterPro" id="IPR013108">
    <property type="entry name" value="Amidohydro_3"/>
</dbReference>
<dbReference type="PROSITE" id="PS51257">
    <property type="entry name" value="PROKAR_LIPOPROTEIN"/>
    <property type="match status" value="1"/>
</dbReference>
<dbReference type="PANTHER" id="PTHR22642:SF2">
    <property type="entry name" value="PROTEIN LONG AFTER FAR-RED 3"/>
    <property type="match status" value="1"/>
</dbReference>
<dbReference type="Proteomes" id="UP000479335">
    <property type="component" value="Unassembled WGS sequence"/>
</dbReference>
<dbReference type="RefSeq" id="WP_161007707.1">
    <property type="nucleotide sequence ID" value="NZ_WWCN01000010.1"/>
</dbReference>
<keyword evidence="3" id="KW-0378">Hydrolase</keyword>
<evidence type="ECO:0000313" key="4">
    <source>
        <dbReference type="Proteomes" id="UP000479335"/>
    </source>
</evidence>
<sequence>MKITRLTILLALVLAGCSSHDDVNPADAVYRNGYIATMDANDTVGQAVAVRQGRIVYVGSDAGVAALIGPATQVTDLNGRMLMPGLIDAHMHPLSGGANLRTCNLDYAGLTTQEFQSRIQACLDADSGSDDSWLVVNNWYRQAMLPKGTDADRKTLDALNTKRPVVVNSSDGHTVLANSRALQLASITAATPNPLGGSIAHDASGAPTGIFEDEAGLLINNAVPAATAKDDVASAQAALDAMRKQGVTTFFAAASGEAELAAFTSVQKSGSLSARGFFAPLISADMAGVPDKAIAWLQDLAKRYDQGQPAVAPAIAVRHAKLFMDGVVQAPAFTASLLQPYLVNGGTEKDPHYVPGMNAGQLYLPPEVLHPMLAALAKAGFNPHIHAIGDRAVRQSLDAVSAMRAQAPGSTVRPAIAHVEVTDPADYARFAALDATPVMSFQWAKPAPDSIEAARDFLGPDRFARMEPEGALQAASARVAFGSDWPVDPLNEWFALKVGVTRTNDPAQWDKYPGKLNADAGLTRKQTLRAATVNAAYTLNLDKDAGSLEVGKLADMIILDRNVFTIDAEQIANTKVLRTIVGGKVVYQADGFK</sequence>
<dbReference type="EMBL" id="WWCN01000010">
    <property type="protein sequence ID" value="MYM24226.1"/>
    <property type="molecule type" value="Genomic_DNA"/>
</dbReference>
<dbReference type="Gene3D" id="2.30.40.10">
    <property type="entry name" value="Urease, subunit C, domain 1"/>
    <property type="match status" value="1"/>
</dbReference>
<proteinExistence type="predicted"/>
<dbReference type="Gene3D" id="3.20.20.140">
    <property type="entry name" value="Metal-dependent hydrolases"/>
    <property type="match status" value="1"/>
</dbReference>
<protein>
    <submittedName>
        <fullName evidence="3">Amidohydrolase family protein</fullName>
    </submittedName>
</protein>
<feature type="domain" description="Amidohydrolase 3" evidence="2">
    <location>
        <begin position="73"/>
        <end position="587"/>
    </location>
</feature>
<feature type="chain" id="PRO_5027044824" evidence="1">
    <location>
        <begin position="22"/>
        <end position="593"/>
    </location>
</feature>
<dbReference type="GO" id="GO:0016810">
    <property type="term" value="F:hydrolase activity, acting on carbon-nitrogen (but not peptide) bonds"/>
    <property type="evidence" value="ECO:0007669"/>
    <property type="project" value="InterPro"/>
</dbReference>
<reference evidence="3 4" key="1">
    <citation type="submission" date="2019-12" db="EMBL/GenBank/DDBJ databases">
        <title>Novel species isolated from a subtropical stream in China.</title>
        <authorList>
            <person name="Lu H."/>
        </authorList>
    </citation>
    <scope>NUCLEOTIDE SEQUENCE [LARGE SCALE GENOMIC DNA]</scope>
    <source>
        <strain evidence="3 4">FT135W</strain>
    </source>
</reference>
<dbReference type="PANTHER" id="PTHR22642">
    <property type="entry name" value="IMIDAZOLONEPROPIONASE"/>
    <property type="match status" value="1"/>
</dbReference>
<name>A0A6L8KA32_9BURK</name>
<keyword evidence="4" id="KW-1185">Reference proteome</keyword>
<accession>A0A6L8KA32</accession>
<dbReference type="InterPro" id="IPR011059">
    <property type="entry name" value="Metal-dep_hydrolase_composite"/>
</dbReference>